<feature type="compositionally biased region" description="Acidic residues" evidence="1">
    <location>
        <begin position="1"/>
        <end position="21"/>
    </location>
</feature>
<evidence type="ECO:0000313" key="3">
    <source>
        <dbReference type="Proteomes" id="UP000799324"/>
    </source>
</evidence>
<proteinExistence type="predicted"/>
<sequence>MAPDSDEYMPDENDSDSDDTALDGSSSPKPTSLESPSARFYQSPIKKPLPPSLAQWRPHSHTTRREHNPPSTPNDSDSDAPLLGRRLEHTYGPTRKKIKSTDKNIARPAAEGRHFRKTVQTPGDDKATATAITISMDERSNVNDEMRLKLEAHETHIEVLRNRCLDFLSDFAKLRGWLQSQKNYDSKYAVRPHGIMKIYDLIWQLDAPAWDKEILAQDQVFPKDLGVRGRSTQ</sequence>
<dbReference type="Proteomes" id="UP000799324">
    <property type="component" value="Unassembled WGS sequence"/>
</dbReference>
<feature type="compositionally biased region" description="Polar residues" evidence="1">
    <location>
        <begin position="23"/>
        <end position="35"/>
    </location>
</feature>
<feature type="region of interest" description="Disordered" evidence="1">
    <location>
        <begin position="1"/>
        <end position="83"/>
    </location>
</feature>
<organism evidence="2 3">
    <name type="scientific">Lophiostoma macrostomum CBS 122681</name>
    <dbReference type="NCBI Taxonomy" id="1314788"/>
    <lineage>
        <taxon>Eukaryota</taxon>
        <taxon>Fungi</taxon>
        <taxon>Dikarya</taxon>
        <taxon>Ascomycota</taxon>
        <taxon>Pezizomycotina</taxon>
        <taxon>Dothideomycetes</taxon>
        <taxon>Pleosporomycetidae</taxon>
        <taxon>Pleosporales</taxon>
        <taxon>Lophiostomataceae</taxon>
        <taxon>Lophiostoma</taxon>
    </lineage>
</organism>
<gene>
    <name evidence="2" type="ORF">K491DRAFT_697903</name>
</gene>
<protein>
    <submittedName>
        <fullName evidence="2">Uncharacterized protein</fullName>
    </submittedName>
</protein>
<dbReference type="EMBL" id="MU004483">
    <property type="protein sequence ID" value="KAF2649661.1"/>
    <property type="molecule type" value="Genomic_DNA"/>
</dbReference>
<evidence type="ECO:0000313" key="2">
    <source>
        <dbReference type="EMBL" id="KAF2649661.1"/>
    </source>
</evidence>
<name>A0A6A6SRQ4_9PLEO</name>
<evidence type="ECO:0000256" key="1">
    <source>
        <dbReference type="SAM" id="MobiDB-lite"/>
    </source>
</evidence>
<accession>A0A6A6SRQ4</accession>
<dbReference type="AlphaFoldDB" id="A0A6A6SRQ4"/>
<reference evidence="2" key="1">
    <citation type="journal article" date="2020" name="Stud. Mycol.">
        <title>101 Dothideomycetes genomes: a test case for predicting lifestyles and emergence of pathogens.</title>
        <authorList>
            <person name="Haridas S."/>
            <person name="Albert R."/>
            <person name="Binder M."/>
            <person name="Bloem J."/>
            <person name="Labutti K."/>
            <person name="Salamov A."/>
            <person name="Andreopoulos B."/>
            <person name="Baker S."/>
            <person name="Barry K."/>
            <person name="Bills G."/>
            <person name="Bluhm B."/>
            <person name="Cannon C."/>
            <person name="Castanera R."/>
            <person name="Culley D."/>
            <person name="Daum C."/>
            <person name="Ezra D."/>
            <person name="Gonzalez J."/>
            <person name="Henrissat B."/>
            <person name="Kuo A."/>
            <person name="Liang C."/>
            <person name="Lipzen A."/>
            <person name="Lutzoni F."/>
            <person name="Magnuson J."/>
            <person name="Mondo S."/>
            <person name="Nolan M."/>
            <person name="Ohm R."/>
            <person name="Pangilinan J."/>
            <person name="Park H.-J."/>
            <person name="Ramirez L."/>
            <person name="Alfaro M."/>
            <person name="Sun H."/>
            <person name="Tritt A."/>
            <person name="Yoshinaga Y."/>
            <person name="Zwiers L.-H."/>
            <person name="Turgeon B."/>
            <person name="Goodwin S."/>
            <person name="Spatafora J."/>
            <person name="Crous P."/>
            <person name="Grigoriev I."/>
        </authorList>
    </citation>
    <scope>NUCLEOTIDE SEQUENCE</scope>
    <source>
        <strain evidence="2">CBS 122681</strain>
    </source>
</reference>
<keyword evidence="3" id="KW-1185">Reference proteome</keyword>